<dbReference type="PANTHER" id="PTHR22950:SF692">
    <property type="entry name" value="TRANSMEMBRANE AMINO ACID TRANSPORTER FAMILY PROTEIN"/>
    <property type="match status" value="1"/>
</dbReference>
<dbReference type="GO" id="GO:0015171">
    <property type="term" value="F:amino acid transmembrane transporter activity"/>
    <property type="evidence" value="ECO:0000318"/>
    <property type="project" value="GO_Central"/>
</dbReference>
<feature type="compositionally biased region" description="Polar residues" evidence="8">
    <location>
        <begin position="39"/>
        <end position="59"/>
    </location>
</feature>
<dbReference type="EMBL" id="CM001888">
    <property type="protein sequence ID" value="EOY18730.1"/>
    <property type="molecule type" value="Genomic_DNA"/>
</dbReference>
<dbReference type="Proteomes" id="UP000026915">
    <property type="component" value="Chromosome 10"/>
</dbReference>
<organism evidence="11 12">
    <name type="scientific">Theobroma cacao</name>
    <name type="common">Cacao</name>
    <name type="synonym">Cocoa</name>
    <dbReference type="NCBI Taxonomy" id="3641"/>
    <lineage>
        <taxon>Eukaryota</taxon>
        <taxon>Viridiplantae</taxon>
        <taxon>Streptophyta</taxon>
        <taxon>Embryophyta</taxon>
        <taxon>Tracheophyta</taxon>
        <taxon>Spermatophyta</taxon>
        <taxon>Magnoliopsida</taxon>
        <taxon>eudicotyledons</taxon>
        <taxon>Gunneridae</taxon>
        <taxon>Pentapetalae</taxon>
        <taxon>rosids</taxon>
        <taxon>malvids</taxon>
        <taxon>Malvales</taxon>
        <taxon>Malvaceae</taxon>
        <taxon>Byttnerioideae</taxon>
        <taxon>Theobroma</taxon>
    </lineage>
</organism>
<gene>
    <name evidence="11" type="ORF">TCM_043231</name>
</gene>
<keyword evidence="5 9" id="KW-1133">Transmembrane helix</keyword>
<dbReference type="FunFam" id="1.20.1740.10:FF:000047">
    <property type="entry name" value="Amino acid transporter AVT1A"/>
    <property type="match status" value="1"/>
</dbReference>
<feature type="transmembrane region" description="Helical" evidence="9">
    <location>
        <begin position="307"/>
        <end position="328"/>
    </location>
</feature>
<evidence type="ECO:0000259" key="10">
    <source>
        <dbReference type="Pfam" id="PF01490"/>
    </source>
</evidence>
<protein>
    <submittedName>
        <fullName evidence="11">Transmembrane amino acid transporter family protein isoform 3</fullName>
    </submittedName>
</protein>
<keyword evidence="6 9" id="KW-0472">Membrane</keyword>
<sequence length="551" mass="59757">MKNSVSDQSFYIESEDEEDEEKVFNRHEGEDDGNESDVSDSSAENQQQNKPSSYNTSWPQSYRQSIDLYSSVPSPSIGFLGTPTLSRLGSSFLSSSLTRRHTPESLSAVTKPLVPTVDDQIQPYRRSSHSLLPPIPSRRQSVRVDDKTSKVSHELPISRQSSYGQAVLNGINVLCGVGILSTPYAAKEGGWLGLIILFTFAVLSFYTGLLLRQCLDSEPGLETYPDIGQAAFGTAGRIAVSIILYVELYACCVEYIILEGDNLSSLFPNAHISLGGFELNSQRLFALMTTLAVLPTVWLRDLSVLSYISAGGVVASVLVVLCLFWVGLVDQVGFHNKGTTLNLASLPVAVGLYGYCYSGHAVFPNIYTSMAKPNQFPSVLIACFGICSLLYAGTAIMGYTMFGEATESQFTLNMPKDLIASKIAVWTTVVNPFTKYALTMSPVAMSLEELIPSSHLKSHIYAILIRTSLVISTLIVGLSIPFFGLVMSLIGSSLTMLVTLILPPACYLSIVRGKVTRIQTTLCIIVIAVGVVSSAFGTYSALSKIVENLRS</sequence>
<dbReference type="AlphaFoldDB" id="A0A061FN63"/>
<evidence type="ECO:0000256" key="9">
    <source>
        <dbReference type="SAM" id="Phobius"/>
    </source>
</evidence>
<keyword evidence="3 9" id="KW-0812">Transmembrane</keyword>
<dbReference type="Gramene" id="EOY18730">
    <property type="protein sequence ID" value="EOY18730"/>
    <property type="gene ID" value="TCM_043231"/>
</dbReference>
<dbReference type="EMBL" id="CM001888">
    <property type="protein sequence ID" value="EOY18732.1"/>
    <property type="molecule type" value="Genomic_DNA"/>
</dbReference>
<evidence type="ECO:0000256" key="8">
    <source>
        <dbReference type="SAM" id="MobiDB-lite"/>
    </source>
</evidence>
<dbReference type="FunCoup" id="A0A061FN63">
    <property type="interactions" value="262"/>
</dbReference>
<evidence type="ECO:0000256" key="3">
    <source>
        <dbReference type="ARBA" id="ARBA00022692"/>
    </source>
</evidence>
<dbReference type="GO" id="GO:0031090">
    <property type="term" value="C:organelle membrane"/>
    <property type="evidence" value="ECO:0007669"/>
    <property type="project" value="UniProtKB-ARBA"/>
</dbReference>
<comment type="similarity">
    <text evidence="7">Belongs to the amino acid/polyamine transporter 2 family. Amino acid/auxin permease (AAAP) (TC 2.A.18.5) subfamily.</text>
</comment>
<accession>A0A061FN63</accession>
<feature type="domain" description="Amino acid transporter transmembrane" evidence="10">
    <location>
        <begin position="160"/>
        <end position="541"/>
    </location>
</feature>
<evidence type="ECO:0000313" key="11">
    <source>
        <dbReference type="EMBL" id="EOY18730.1"/>
    </source>
</evidence>
<dbReference type="eggNOG" id="KOG1303">
    <property type="taxonomic scope" value="Eukaryota"/>
</dbReference>
<dbReference type="OMA" id="MKWTHIA"/>
<feature type="compositionally biased region" description="Polar residues" evidence="8">
    <location>
        <begin position="1"/>
        <end position="11"/>
    </location>
</feature>
<reference evidence="11 12" key="1">
    <citation type="journal article" date="2013" name="Genome Biol.">
        <title>The genome sequence of the most widely cultivated cacao type and its use to identify candidate genes regulating pod color.</title>
        <authorList>
            <person name="Motamayor J.C."/>
            <person name="Mockaitis K."/>
            <person name="Schmutz J."/>
            <person name="Haiminen N."/>
            <person name="Iii D.L."/>
            <person name="Cornejo O."/>
            <person name="Findley S.D."/>
            <person name="Zheng P."/>
            <person name="Utro F."/>
            <person name="Royaert S."/>
            <person name="Saski C."/>
            <person name="Jenkins J."/>
            <person name="Podicheti R."/>
            <person name="Zhao M."/>
            <person name="Scheffler B.E."/>
            <person name="Stack J.C."/>
            <person name="Feltus F.A."/>
            <person name="Mustiga G.M."/>
            <person name="Amores F."/>
            <person name="Phillips W."/>
            <person name="Marelli J.P."/>
            <person name="May G.D."/>
            <person name="Shapiro H."/>
            <person name="Ma J."/>
            <person name="Bustamante C.D."/>
            <person name="Schnell R.J."/>
            <person name="Main D."/>
            <person name="Gilbert D."/>
            <person name="Parida L."/>
            <person name="Kuhn D.N."/>
        </authorList>
    </citation>
    <scope>NUCLEOTIDE SEQUENCE [LARGE SCALE GENOMIC DNA]</scope>
    <source>
        <strain evidence="12">cv. Matina 1-6</strain>
    </source>
</reference>
<keyword evidence="12" id="KW-1185">Reference proteome</keyword>
<evidence type="ECO:0000256" key="1">
    <source>
        <dbReference type="ARBA" id="ARBA00004141"/>
    </source>
</evidence>
<feature type="transmembrane region" description="Helical" evidence="9">
    <location>
        <begin position="166"/>
        <end position="185"/>
    </location>
</feature>
<dbReference type="GO" id="GO:0016020">
    <property type="term" value="C:membrane"/>
    <property type="evidence" value="ECO:0000318"/>
    <property type="project" value="GO_Central"/>
</dbReference>
<feature type="transmembrane region" description="Helical" evidence="9">
    <location>
        <begin position="238"/>
        <end position="258"/>
    </location>
</feature>
<evidence type="ECO:0000256" key="5">
    <source>
        <dbReference type="ARBA" id="ARBA00022989"/>
    </source>
</evidence>
<name>A0A061FN63_THECC</name>
<feature type="transmembrane region" description="Helical" evidence="9">
    <location>
        <begin position="348"/>
        <end position="367"/>
    </location>
</feature>
<feature type="transmembrane region" description="Helical" evidence="9">
    <location>
        <begin position="489"/>
        <end position="510"/>
    </location>
</feature>
<evidence type="ECO:0000256" key="4">
    <source>
        <dbReference type="ARBA" id="ARBA00022970"/>
    </source>
</evidence>
<dbReference type="InParanoid" id="A0A061FN63"/>
<dbReference type="InterPro" id="IPR013057">
    <property type="entry name" value="AA_transpt_TM"/>
</dbReference>
<dbReference type="Gramene" id="EOY18732">
    <property type="protein sequence ID" value="EOY18732"/>
    <property type="gene ID" value="TCM_043231"/>
</dbReference>
<feature type="transmembrane region" description="Helical" evidence="9">
    <location>
        <begin position="379"/>
        <end position="399"/>
    </location>
</feature>
<keyword evidence="4" id="KW-0029">Amino-acid transport</keyword>
<dbReference type="Pfam" id="PF01490">
    <property type="entry name" value="Aa_trans"/>
    <property type="match status" value="1"/>
</dbReference>
<feature type="region of interest" description="Disordered" evidence="8">
    <location>
        <begin position="1"/>
        <end position="59"/>
    </location>
</feature>
<feature type="transmembrane region" description="Helical" evidence="9">
    <location>
        <begin position="191"/>
        <end position="211"/>
    </location>
</feature>
<proteinExistence type="inferred from homology"/>
<dbReference type="GO" id="GO:0003333">
    <property type="term" value="P:amino acid transmembrane transport"/>
    <property type="evidence" value="ECO:0000318"/>
    <property type="project" value="GO_Central"/>
</dbReference>
<evidence type="ECO:0000256" key="2">
    <source>
        <dbReference type="ARBA" id="ARBA00022448"/>
    </source>
</evidence>
<feature type="transmembrane region" description="Helical" evidence="9">
    <location>
        <begin position="459"/>
        <end position="483"/>
    </location>
</feature>
<evidence type="ECO:0000313" key="12">
    <source>
        <dbReference type="Proteomes" id="UP000026915"/>
    </source>
</evidence>
<feature type="transmembrane region" description="Helical" evidence="9">
    <location>
        <begin position="522"/>
        <end position="542"/>
    </location>
</feature>
<keyword evidence="2" id="KW-0813">Transport</keyword>
<evidence type="ECO:0000256" key="6">
    <source>
        <dbReference type="ARBA" id="ARBA00023136"/>
    </source>
</evidence>
<comment type="subcellular location">
    <subcellularLocation>
        <location evidence="1">Membrane</location>
        <topology evidence="1">Multi-pass membrane protein</topology>
    </subcellularLocation>
</comment>
<evidence type="ECO:0000256" key="7">
    <source>
        <dbReference type="ARBA" id="ARBA00049662"/>
    </source>
</evidence>
<dbReference type="PANTHER" id="PTHR22950">
    <property type="entry name" value="AMINO ACID TRANSPORTER"/>
    <property type="match status" value="1"/>
</dbReference>